<keyword evidence="6" id="KW-0460">Magnesium</keyword>
<evidence type="ECO:0000313" key="14">
    <source>
        <dbReference type="EMBL" id="ACZ01526.1"/>
    </source>
</evidence>
<dbReference type="Pfam" id="PF13395">
    <property type="entry name" value="HNH_4"/>
    <property type="match status" value="1"/>
</dbReference>
<dbReference type="InterPro" id="IPR036397">
    <property type="entry name" value="RNaseH_sf"/>
</dbReference>
<keyword evidence="15" id="KW-1185">Reference proteome</keyword>
<dbReference type="eggNOG" id="COG3513">
    <property type="taxonomic scope" value="Bacteria"/>
</dbReference>
<keyword evidence="7 12" id="KW-0694">RNA-binding</keyword>
<comment type="caution">
    <text evidence="12">Lacks conserved residue(s) required for the propagation of feature annotation.</text>
</comment>
<dbReference type="STRING" id="519441.Smon_1063"/>
<evidence type="ECO:0000256" key="11">
    <source>
        <dbReference type="ARBA" id="ARBA00046380"/>
    </source>
</evidence>
<evidence type="ECO:0000256" key="2">
    <source>
        <dbReference type="ARBA" id="ARBA00022722"/>
    </source>
</evidence>
<organism evidence="14 15">
    <name type="scientific">Streptobacillus moniliformis (strain ATCC 14647 / DSM 12112 / NCTC 10651 / 9901)</name>
    <dbReference type="NCBI Taxonomy" id="519441"/>
    <lineage>
        <taxon>Bacteria</taxon>
        <taxon>Fusobacteriati</taxon>
        <taxon>Fusobacteriota</taxon>
        <taxon>Fusobacteriia</taxon>
        <taxon>Fusobacteriales</taxon>
        <taxon>Leptotrichiaceae</taxon>
        <taxon>Streptobacillus</taxon>
    </lineage>
</organism>
<name>D1AUW6_STRM9</name>
<dbReference type="InterPro" id="IPR028629">
    <property type="entry name" value="Cas9"/>
</dbReference>
<keyword evidence="3" id="KW-0479">Metal-binding</keyword>
<evidence type="ECO:0000256" key="4">
    <source>
        <dbReference type="ARBA" id="ARBA00022759"/>
    </source>
</evidence>
<evidence type="ECO:0000256" key="9">
    <source>
        <dbReference type="ARBA" id="ARBA00023125"/>
    </source>
</evidence>
<sequence>MKYILGLDLGVASIGWAVTEINEKGEPVGLIDANSVIFKPLDNDKGKLYNVERRDKRGSRRILRRKKHRVERTKMLLVNSSFLTNEEIDNLYVGKLDNIYEVRLKGLKEQLSKNEIARLMIYYCKNRGFKSNRKTEDLEILKSLGEKISEKDSDEKKLKPIIAKNTELIESKGLTPIEVIYMIRENDNSILGFKNKEGNYKFGFKRNQVIDEVRKILGTQQILSKEIVDEYIDILSSQRDFSDGPGGDSKYKIDYTKLAGKCKYTGEVRAVKSAPSYEIFTMLQKLNDIRYVKFTSEDKIEKKKLSKEVIHKLYDLVVEKNKTLTYDLIEKSIDEENIKLLNIPKLSKSKYVELRKSYFKERNDNENLTEEEINAFNEKLNNERMKQELIRNNLKAYKELKSKFKKNNIDENRIKELGGIYFLDLVAELLTYSKTDEKLEYFVENVERYSLFKEQRDIVEIIKTFPNYTKNGNLSLSLVRELNKLLMEGHDYESSLSSLNYYIDTDVDWEKFPTISEIEDSLSTKITNPNVKHILVILRKLYNTLLFKYGRPEKVHLELSRDFSNDFSTRNKIQKEQLENKVRREVAAFEMYGANKDIVAGKDRLSNDDFVRIKLWEEQNKVCMYSGRTIEKYQLTSAEVQIDHILPYSKSFDNSYSNKVLVFSNENQDKKERTPYQWLKGTEKWNEFKQRVRLNLNISNKKKENLLFEDEVVNNEFLERELHATSYSSRLALNIFQRLIPVSDEDKYDEHGNEKVKYLYNRNVIAFQGKMTSMLRNLYSLNKYTHSFESDTLDIDNKAFILKEFEINKDNLKMTAYNVNTGLEITSETKVEKNKSGEFKTIKDELLKKELDKKENLIEISDYFKDKVLFDLKIVDFEEIDTVEPEIISILYKMITALKEEVYSKNRENHLHHSLDAFLLTIMNRSMQMKLIKYNQLISVLKNKEIEIFNEEKGEYIDSKEFAEELQKQKIIDIDGNERGIKFNVNGKTHRLNLVKPYENFLDDIKNKIFDKRENNKLPYHVVKSKVSGALHAETILGESKGEITKRISVFDINYKNLGKIFDKDGSQKEIYETLVKWLEAKSKDYPKLKNGNIIKKVKIVDGNKDKLIKLGNKRYVEMGRTTVKILVLKKEAEEGLKFASIGRYKYNLLKSEKDVNISIWKDAIHFCKVRYNKLKENGYRLIHELIPGETIELELNKGNISKCLVVGFSGGKIEISSVIGDALDLINDKISTRIKERYYITVSTIKSIKKINKNILGD</sequence>
<feature type="domain" description="HNH Cas9-type" evidence="13">
    <location>
        <begin position="566"/>
        <end position="722"/>
    </location>
</feature>
<keyword evidence="5 12" id="KW-0378">Hydrolase</keyword>
<feature type="active site" description="For RuvC-like nuclease domain" evidence="12">
    <location>
        <position position="8"/>
    </location>
</feature>
<keyword evidence="9 12" id="KW-0238">DNA-binding</keyword>
<dbReference type="Proteomes" id="UP000002072">
    <property type="component" value="Chromosome"/>
</dbReference>
<dbReference type="RefSeq" id="WP_012859073.1">
    <property type="nucleotide sequence ID" value="NC_013515.1"/>
</dbReference>
<proteinExistence type="inferred from homology"/>
<comment type="domain">
    <text evidence="12">Has 2 endonuclease domains. The discontinuous RuvC-like domain cleaves the target DNA noncomplementary to crRNA while the HNH nuclease domain cleaves the target DNA complementary to crRNA.</text>
</comment>
<evidence type="ECO:0000313" key="15">
    <source>
        <dbReference type="Proteomes" id="UP000002072"/>
    </source>
</evidence>
<comment type="similarity">
    <text evidence="12">Belongs to the CRISPR-associated Cas9 family.</text>
</comment>
<protein>
    <recommendedName>
        <fullName evidence="12">CRISPR-associated endonuclease Cas9</fullName>
        <ecNumber evidence="12">3.1.-.-</ecNumber>
    </recommendedName>
</protein>
<dbReference type="GO" id="GO:0051607">
    <property type="term" value="P:defense response to virus"/>
    <property type="evidence" value="ECO:0007669"/>
    <property type="project" value="UniProtKB-UniRule"/>
</dbReference>
<dbReference type="InterPro" id="IPR033114">
    <property type="entry name" value="HNH_CAS9"/>
</dbReference>
<comment type="cofactor">
    <cofactor evidence="1">
        <name>Mg(2+)</name>
        <dbReference type="ChEBI" id="CHEBI:18420"/>
    </cofactor>
</comment>
<gene>
    <name evidence="12" type="primary">cas9</name>
    <name evidence="14" type="ordered locus">Smon_1063</name>
</gene>
<dbReference type="PROSITE" id="PS51749">
    <property type="entry name" value="HNH_CAS9"/>
    <property type="match status" value="1"/>
</dbReference>
<dbReference type="GO" id="GO:0003723">
    <property type="term" value="F:RNA binding"/>
    <property type="evidence" value="ECO:0007669"/>
    <property type="project" value="UniProtKB-UniRule"/>
</dbReference>
<dbReference type="EC" id="3.1.-.-" evidence="12"/>
<dbReference type="HOGENOM" id="CLU_004928_0_0_0"/>
<keyword evidence="4 12" id="KW-0255">Endonuclease</keyword>
<dbReference type="Gene3D" id="3.30.420.10">
    <property type="entry name" value="Ribonuclease H-like superfamily/Ribonuclease H"/>
    <property type="match status" value="3"/>
</dbReference>
<evidence type="ECO:0000256" key="12">
    <source>
        <dbReference type="HAMAP-Rule" id="MF_01480"/>
    </source>
</evidence>
<evidence type="ECO:0000256" key="6">
    <source>
        <dbReference type="ARBA" id="ARBA00022842"/>
    </source>
</evidence>
<dbReference type="SMR" id="D1AUW6"/>
<dbReference type="EMBL" id="CP001779">
    <property type="protein sequence ID" value="ACZ01526.1"/>
    <property type="molecule type" value="Genomic_DNA"/>
</dbReference>
<evidence type="ECO:0000259" key="13">
    <source>
        <dbReference type="PROSITE" id="PS51749"/>
    </source>
</evidence>
<comment type="function">
    <text evidence="12">CRISPR (clustered regularly interspaced short palindromic repeat) is an adaptive immune system that provides protection against mobile genetic elements (viruses, transposable elements and conjugative plasmids). CRISPR clusters contain spacers, sequences complementary to antecedent mobile elements, and target invading nucleic acids. CRISPR clusters are transcribed and processed into CRISPR RNA (crRNA). In type II CRISPR systems correct processing of pre-crRNA requires a trans-encoded small RNA (tracrRNA), endogenous ribonuclease 3 (rnc) and this protein. The tracrRNA serves as a guide for ribonuclease 3-aided processing of pre-crRNA. Subsequently Cas9/crRNA/tracrRNA endonucleolytically cleaves linear or circular dsDNA target complementary to the spacer; Cas9 is inactive in the absence of the 2 guide RNAs (gRNA). Cas9 recognizes the protospacer adjacent motif (PAM) in the CRISPR repeat sequences to help distinguish self versus nonself, as targets within the bacterial CRISPR locus do not have PAMs. PAM recognition is also required for catalytic activity.</text>
</comment>
<evidence type="ECO:0000256" key="10">
    <source>
        <dbReference type="ARBA" id="ARBA00023211"/>
    </source>
</evidence>
<dbReference type="GeneID" id="29673953"/>
<dbReference type="GO" id="GO:0004519">
    <property type="term" value="F:endonuclease activity"/>
    <property type="evidence" value="ECO:0007669"/>
    <property type="project" value="UniProtKB-UniRule"/>
</dbReference>
<accession>D1AUW6</accession>
<evidence type="ECO:0000256" key="5">
    <source>
        <dbReference type="ARBA" id="ARBA00022801"/>
    </source>
</evidence>
<evidence type="ECO:0000256" key="7">
    <source>
        <dbReference type="ARBA" id="ARBA00022884"/>
    </source>
</evidence>
<dbReference type="HAMAP" id="MF_01480">
    <property type="entry name" value="Cas9"/>
    <property type="match status" value="1"/>
</dbReference>
<dbReference type="AlphaFoldDB" id="D1AUW6"/>
<reference evidence="14 15" key="1">
    <citation type="journal article" date="2009" name="Stand. Genomic Sci.">
        <title>Complete genome sequence of Streptobacillus moniliformis type strain (9901T).</title>
        <authorList>
            <person name="Nolan M."/>
            <person name="Gronow S."/>
            <person name="Lapidus A."/>
            <person name="Ivanova N."/>
            <person name="Copeland A."/>
            <person name="Lucas S."/>
            <person name="Del Rio T.G."/>
            <person name="Chen F."/>
            <person name="Tice H."/>
            <person name="Pitluck S."/>
            <person name="Cheng J.F."/>
            <person name="Sims D."/>
            <person name="Meincke L."/>
            <person name="Bruce D."/>
            <person name="Goodwin L."/>
            <person name="Brettin T."/>
            <person name="Han C."/>
            <person name="Detter J.C."/>
            <person name="Ovchinikova G."/>
            <person name="Pati A."/>
            <person name="Mavromatis K."/>
            <person name="Mikhailova N."/>
            <person name="Chen A."/>
            <person name="Palaniappan K."/>
            <person name="Land M."/>
            <person name="Hauser L."/>
            <person name="Chang Y.J."/>
            <person name="Jeffries C.D."/>
            <person name="Rohde M."/>
            <person name="Sproer C."/>
            <person name="Goker M."/>
            <person name="Bristow J."/>
            <person name="Eisen J.A."/>
            <person name="Markowitz V."/>
            <person name="Hugenholtz P."/>
            <person name="Kyrpides N.C."/>
            <person name="Klenk H.P."/>
            <person name="Chain P."/>
        </authorList>
    </citation>
    <scope>NUCLEOTIDE SEQUENCE [LARGE SCALE GENOMIC DNA]</scope>
    <source>
        <strain evidence="15">ATCC 14647 / DSM 12112 / NCTC 10651 / 9901</strain>
    </source>
</reference>
<evidence type="ECO:0000256" key="3">
    <source>
        <dbReference type="ARBA" id="ARBA00022723"/>
    </source>
</evidence>
<evidence type="ECO:0000256" key="1">
    <source>
        <dbReference type="ARBA" id="ARBA00001946"/>
    </source>
</evidence>
<dbReference type="KEGG" id="smf:Smon_1063"/>
<feature type="active site" description="Proton acceptor for HNH nuclease domain" evidence="12">
    <location>
        <position position="644"/>
    </location>
</feature>
<evidence type="ECO:0000256" key="8">
    <source>
        <dbReference type="ARBA" id="ARBA00023118"/>
    </source>
</evidence>
<dbReference type="GO" id="GO:0003677">
    <property type="term" value="F:DNA binding"/>
    <property type="evidence" value="ECO:0007669"/>
    <property type="project" value="UniProtKB-UniRule"/>
</dbReference>
<keyword evidence="8 12" id="KW-0051">Antiviral defense</keyword>
<comment type="subunit">
    <text evidence="11 12">Monomer. Binds crRNA and tracrRNA.</text>
</comment>
<dbReference type="GO" id="GO:0016787">
    <property type="term" value="F:hydrolase activity"/>
    <property type="evidence" value="ECO:0007669"/>
    <property type="project" value="UniProtKB-KW"/>
</dbReference>
<dbReference type="NCBIfam" id="TIGR01865">
    <property type="entry name" value="cas_Csn1"/>
    <property type="match status" value="1"/>
</dbReference>
<dbReference type="InterPro" id="IPR003615">
    <property type="entry name" value="HNH_nuc"/>
</dbReference>
<dbReference type="GO" id="GO:0043571">
    <property type="term" value="P:maintenance of CRISPR repeat elements"/>
    <property type="evidence" value="ECO:0007669"/>
    <property type="project" value="UniProtKB-UniRule"/>
</dbReference>
<keyword evidence="2 12" id="KW-0540">Nuclease</keyword>
<dbReference type="OrthoDB" id="9757607at2"/>
<keyword evidence="10" id="KW-0464">Manganese</keyword>
<dbReference type="GO" id="GO:0046872">
    <property type="term" value="F:metal ion binding"/>
    <property type="evidence" value="ECO:0007669"/>
    <property type="project" value="UniProtKB-UniRule"/>
</dbReference>